<organism evidence="1 2">
    <name type="scientific">Molorchus minor</name>
    <dbReference type="NCBI Taxonomy" id="1323400"/>
    <lineage>
        <taxon>Eukaryota</taxon>
        <taxon>Metazoa</taxon>
        <taxon>Ecdysozoa</taxon>
        <taxon>Arthropoda</taxon>
        <taxon>Hexapoda</taxon>
        <taxon>Insecta</taxon>
        <taxon>Pterygota</taxon>
        <taxon>Neoptera</taxon>
        <taxon>Endopterygota</taxon>
        <taxon>Coleoptera</taxon>
        <taxon>Polyphaga</taxon>
        <taxon>Cucujiformia</taxon>
        <taxon>Chrysomeloidea</taxon>
        <taxon>Cerambycidae</taxon>
        <taxon>Lamiinae</taxon>
        <taxon>Monochamini</taxon>
        <taxon>Molorchus</taxon>
    </lineage>
</organism>
<dbReference type="Proteomes" id="UP001162164">
    <property type="component" value="Unassembled WGS sequence"/>
</dbReference>
<dbReference type="InterPro" id="IPR011053">
    <property type="entry name" value="Single_hybrid_motif"/>
</dbReference>
<dbReference type="Gene3D" id="2.40.50.100">
    <property type="match status" value="1"/>
</dbReference>
<protein>
    <recommendedName>
        <fullName evidence="3">Protein Abitram</fullName>
    </recommendedName>
</protein>
<dbReference type="PANTHER" id="PTHR13651:SF0">
    <property type="entry name" value="PROTEIN ABITRAM"/>
    <property type="match status" value="1"/>
</dbReference>
<evidence type="ECO:0000313" key="1">
    <source>
        <dbReference type="EMBL" id="KAJ8977694.1"/>
    </source>
</evidence>
<accession>A0ABQ9JJA4</accession>
<gene>
    <name evidence="1" type="ORF">NQ317_005427</name>
</gene>
<evidence type="ECO:0000313" key="2">
    <source>
        <dbReference type="Proteomes" id="UP001162164"/>
    </source>
</evidence>
<dbReference type="SUPFAM" id="SSF51230">
    <property type="entry name" value="Single hybrid motif"/>
    <property type="match status" value="1"/>
</dbReference>
<proteinExistence type="predicted"/>
<keyword evidence="2" id="KW-1185">Reference proteome</keyword>
<dbReference type="InterPro" id="IPR039169">
    <property type="entry name" value="Abitram"/>
</dbReference>
<reference evidence="1" key="1">
    <citation type="journal article" date="2023" name="Insect Mol. Biol.">
        <title>Genome sequencing provides insights into the evolution of gene families encoding plant cell wall-degrading enzymes in longhorned beetles.</title>
        <authorList>
            <person name="Shin N.R."/>
            <person name="Okamura Y."/>
            <person name="Kirsch R."/>
            <person name="Pauchet Y."/>
        </authorList>
    </citation>
    <scope>NUCLEOTIDE SEQUENCE</scope>
    <source>
        <tissue evidence="1">Midgut</tissue>
    </source>
</reference>
<evidence type="ECO:0008006" key="3">
    <source>
        <dbReference type="Google" id="ProtNLM"/>
    </source>
</evidence>
<dbReference type="PANTHER" id="PTHR13651">
    <property type="entry name" value="PROTEIN ABITRAM"/>
    <property type="match status" value="1"/>
</dbReference>
<name>A0ABQ9JJA4_9CUCU</name>
<sequence length="333" mass="37649">MDTTKEKNNILHVYSYSMDSDGHEFSCSIGISPTIKVNMDNFNFPIGIKRENTEDTCETIKKQPKWEKLSGKSYLMDTNDSCMNATKETPSTSNMKLQTGSLQEIPQSGESDDDDDLHKLNVKYMPQYKGYESYLEEISKLASVPILQSVSDDYIKNFKHFNERYYEDKYCIDFGVVEPGNCDTLIRIHTNKLLLIALGGGNSIIQNGRPIIHINFVINNVDRSNVILKGKKKKGSKTVGAWDNFCEGDDKVYNIRAGVPGSIIEINELIKSQPDLLRTDPKGLGFVAVFAPLGRPQEYENQVKKLGLLGEEEYFRYISTRPLTHSSFVTKVV</sequence>
<comment type="caution">
    <text evidence="1">The sequence shown here is derived from an EMBL/GenBank/DDBJ whole genome shotgun (WGS) entry which is preliminary data.</text>
</comment>
<dbReference type="EMBL" id="JAPWTJ010000517">
    <property type="protein sequence ID" value="KAJ8977694.1"/>
    <property type="molecule type" value="Genomic_DNA"/>
</dbReference>